<dbReference type="Pfam" id="PF00072">
    <property type="entry name" value="Response_reg"/>
    <property type="match status" value="1"/>
</dbReference>
<evidence type="ECO:0000313" key="4">
    <source>
        <dbReference type="EMBL" id="MFC4210237.1"/>
    </source>
</evidence>
<dbReference type="PROSITE" id="PS50110">
    <property type="entry name" value="RESPONSE_REGULATORY"/>
    <property type="match status" value="1"/>
</dbReference>
<organism evidence="4 5">
    <name type="scientific">Pedobacter lithocola</name>
    <dbReference type="NCBI Taxonomy" id="1908239"/>
    <lineage>
        <taxon>Bacteria</taxon>
        <taxon>Pseudomonadati</taxon>
        <taxon>Bacteroidota</taxon>
        <taxon>Sphingobacteriia</taxon>
        <taxon>Sphingobacteriales</taxon>
        <taxon>Sphingobacteriaceae</taxon>
        <taxon>Pedobacter</taxon>
    </lineage>
</organism>
<dbReference type="RefSeq" id="WP_378981836.1">
    <property type="nucleotide sequence ID" value="NZ_JBHSBW010000007.1"/>
</dbReference>
<dbReference type="CDD" id="cd00156">
    <property type="entry name" value="REC"/>
    <property type="match status" value="1"/>
</dbReference>
<feature type="modified residue" description="4-aspartylphosphate" evidence="2">
    <location>
        <position position="54"/>
    </location>
</feature>
<dbReference type="InterPro" id="IPR050595">
    <property type="entry name" value="Bact_response_regulator"/>
</dbReference>
<dbReference type="SUPFAM" id="SSF52172">
    <property type="entry name" value="CheY-like"/>
    <property type="match status" value="1"/>
</dbReference>
<dbReference type="InterPro" id="IPR011006">
    <property type="entry name" value="CheY-like_superfamily"/>
</dbReference>
<name>A0ABV8P7L8_9SPHI</name>
<keyword evidence="5" id="KW-1185">Reference proteome</keyword>
<evidence type="ECO:0000256" key="1">
    <source>
        <dbReference type="ARBA" id="ARBA00022553"/>
    </source>
</evidence>
<dbReference type="Gene3D" id="3.40.50.2300">
    <property type="match status" value="1"/>
</dbReference>
<accession>A0ABV8P7L8</accession>
<dbReference type="PANTHER" id="PTHR44591">
    <property type="entry name" value="STRESS RESPONSE REGULATOR PROTEIN 1"/>
    <property type="match status" value="1"/>
</dbReference>
<dbReference type="Proteomes" id="UP001595789">
    <property type="component" value="Unassembled WGS sequence"/>
</dbReference>
<dbReference type="EMBL" id="JBHSBW010000007">
    <property type="protein sequence ID" value="MFC4210237.1"/>
    <property type="molecule type" value="Genomic_DNA"/>
</dbReference>
<evidence type="ECO:0000256" key="2">
    <source>
        <dbReference type="PROSITE-ProRule" id="PRU00169"/>
    </source>
</evidence>
<dbReference type="SMART" id="SM00448">
    <property type="entry name" value="REC"/>
    <property type="match status" value="1"/>
</dbReference>
<dbReference type="InterPro" id="IPR001789">
    <property type="entry name" value="Sig_transdc_resp-reg_receiver"/>
</dbReference>
<feature type="domain" description="Response regulatory" evidence="3">
    <location>
        <begin position="5"/>
        <end position="119"/>
    </location>
</feature>
<sequence>MNGKKISVLEDDEGILEVVDMILSAEGYEVNGFSCVNDFIIGNSTNVPDIYLLDVMLPDGDGLKLCNELKNQPQTSHVPVVMMSAHAGISNMMAQCKADGFISKPFDINHIITLVGSFG</sequence>
<comment type="caution">
    <text evidence="4">The sequence shown here is derived from an EMBL/GenBank/DDBJ whole genome shotgun (WGS) entry which is preliminary data.</text>
</comment>
<protein>
    <submittedName>
        <fullName evidence="4">Response regulator transcription factor</fullName>
    </submittedName>
</protein>
<evidence type="ECO:0000313" key="5">
    <source>
        <dbReference type="Proteomes" id="UP001595789"/>
    </source>
</evidence>
<evidence type="ECO:0000259" key="3">
    <source>
        <dbReference type="PROSITE" id="PS50110"/>
    </source>
</evidence>
<proteinExistence type="predicted"/>
<dbReference type="PANTHER" id="PTHR44591:SF3">
    <property type="entry name" value="RESPONSE REGULATORY DOMAIN-CONTAINING PROTEIN"/>
    <property type="match status" value="1"/>
</dbReference>
<gene>
    <name evidence="4" type="ORF">ACFOWA_03530</name>
</gene>
<keyword evidence="1 2" id="KW-0597">Phosphoprotein</keyword>
<reference evidence="5" key="1">
    <citation type="journal article" date="2019" name="Int. J. Syst. Evol. Microbiol.">
        <title>The Global Catalogue of Microorganisms (GCM) 10K type strain sequencing project: providing services to taxonomists for standard genome sequencing and annotation.</title>
        <authorList>
            <consortium name="The Broad Institute Genomics Platform"/>
            <consortium name="The Broad Institute Genome Sequencing Center for Infectious Disease"/>
            <person name="Wu L."/>
            <person name="Ma J."/>
        </authorList>
    </citation>
    <scope>NUCLEOTIDE SEQUENCE [LARGE SCALE GENOMIC DNA]</scope>
    <source>
        <strain evidence="5">CCM 8691</strain>
    </source>
</reference>